<protein>
    <recommendedName>
        <fullName evidence="3">DUF6533 domain-containing protein</fullName>
    </recommendedName>
</protein>
<feature type="domain" description="DUF6533" evidence="3">
    <location>
        <begin position="25"/>
        <end position="70"/>
    </location>
</feature>
<organism evidence="4 5">
    <name type="scientific">Ceriporiopsis subvermispora (strain B)</name>
    <name type="common">White-rot fungus</name>
    <name type="synonym">Gelatoporia subvermispora</name>
    <dbReference type="NCBI Taxonomy" id="914234"/>
    <lineage>
        <taxon>Eukaryota</taxon>
        <taxon>Fungi</taxon>
        <taxon>Dikarya</taxon>
        <taxon>Basidiomycota</taxon>
        <taxon>Agaricomycotina</taxon>
        <taxon>Agaricomycetes</taxon>
        <taxon>Polyporales</taxon>
        <taxon>Gelatoporiaceae</taxon>
        <taxon>Gelatoporia</taxon>
    </lineage>
</organism>
<dbReference type="OrthoDB" id="2803882at2759"/>
<keyword evidence="5" id="KW-1185">Reference proteome</keyword>
<keyword evidence="2" id="KW-0812">Transmembrane</keyword>
<evidence type="ECO:0000313" key="5">
    <source>
        <dbReference type="Proteomes" id="UP000016930"/>
    </source>
</evidence>
<keyword evidence="2" id="KW-1133">Transmembrane helix</keyword>
<name>M2RLW0_CERS8</name>
<feature type="transmembrane region" description="Helical" evidence="2">
    <location>
        <begin position="122"/>
        <end position="143"/>
    </location>
</feature>
<feature type="compositionally biased region" description="Basic and acidic residues" evidence="1">
    <location>
        <begin position="255"/>
        <end position="269"/>
    </location>
</feature>
<dbReference type="HOGENOM" id="CLU_053360_1_2_1"/>
<evidence type="ECO:0000256" key="2">
    <source>
        <dbReference type="SAM" id="Phobius"/>
    </source>
</evidence>
<feature type="transmembrane region" description="Helical" evidence="2">
    <location>
        <begin position="92"/>
        <end position="115"/>
    </location>
</feature>
<dbReference type="InterPro" id="IPR045340">
    <property type="entry name" value="DUF6533"/>
</dbReference>
<reference evidence="4 5" key="1">
    <citation type="journal article" date="2012" name="Proc. Natl. Acad. Sci. U.S.A.">
        <title>Comparative genomics of Ceriporiopsis subvermispora and Phanerochaete chrysosporium provide insight into selective ligninolysis.</title>
        <authorList>
            <person name="Fernandez-Fueyo E."/>
            <person name="Ruiz-Duenas F.J."/>
            <person name="Ferreira P."/>
            <person name="Floudas D."/>
            <person name="Hibbett D.S."/>
            <person name="Canessa P."/>
            <person name="Larrondo L.F."/>
            <person name="James T.Y."/>
            <person name="Seelenfreund D."/>
            <person name="Lobos S."/>
            <person name="Polanco R."/>
            <person name="Tello M."/>
            <person name="Honda Y."/>
            <person name="Watanabe T."/>
            <person name="Watanabe T."/>
            <person name="Ryu J.S."/>
            <person name="Kubicek C.P."/>
            <person name="Schmoll M."/>
            <person name="Gaskell J."/>
            <person name="Hammel K.E."/>
            <person name="St John F.J."/>
            <person name="Vanden Wymelenberg A."/>
            <person name="Sabat G."/>
            <person name="Splinter BonDurant S."/>
            <person name="Syed K."/>
            <person name="Yadav J.S."/>
            <person name="Doddapaneni H."/>
            <person name="Subramanian V."/>
            <person name="Lavin J.L."/>
            <person name="Oguiza J.A."/>
            <person name="Perez G."/>
            <person name="Pisabarro A.G."/>
            <person name="Ramirez L."/>
            <person name="Santoyo F."/>
            <person name="Master E."/>
            <person name="Coutinho P.M."/>
            <person name="Henrissat B."/>
            <person name="Lombard V."/>
            <person name="Magnuson J.K."/>
            <person name="Kuees U."/>
            <person name="Hori C."/>
            <person name="Igarashi K."/>
            <person name="Samejima M."/>
            <person name="Held B.W."/>
            <person name="Barry K.W."/>
            <person name="LaButti K.M."/>
            <person name="Lapidus A."/>
            <person name="Lindquist E.A."/>
            <person name="Lucas S.M."/>
            <person name="Riley R."/>
            <person name="Salamov A.A."/>
            <person name="Hoffmeister D."/>
            <person name="Schwenk D."/>
            <person name="Hadar Y."/>
            <person name="Yarden O."/>
            <person name="de Vries R.P."/>
            <person name="Wiebenga A."/>
            <person name="Stenlid J."/>
            <person name="Eastwood D."/>
            <person name="Grigoriev I.V."/>
            <person name="Berka R.M."/>
            <person name="Blanchette R.A."/>
            <person name="Kersten P."/>
            <person name="Martinez A.T."/>
            <person name="Vicuna R."/>
            <person name="Cullen D."/>
        </authorList>
    </citation>
    <scope>NUCLEOTIDE SEQUENCE [LARGE SCALE GENOMIC DNA]</scope>
    <source>
        <strain evidence="4 5">B</strain>
    </source>
</reference>
<dbReference type="Proteomes" id="UP000016930">
    <property type="component" value="Unassembled WGS sequence"/>
</dbReference>
<gene>
    <name evidence="4" type="ORF">CERSUDRAFT_71364</name>
</gene>
<evidence type="ECO:0000256" key="1">
    <source>
        <dbReference type="SAM" id="MobiDB-lite"/>
    </source>
</evidence>
<dbReference type="Pfam" id="PF20151">
    <property type="entry name" value="DUF6533"/>
    <property type="match status" value="1"/>
</dbReference>
<keyword evidence="2" id="KW-0472">Membrane</keyword>
<proteinExistence type="predicted"/>
<evidence type="ECO:0000259" key="3">
    <source>
        <dbReference type="Pfam" id="PF20151"/>
    </source>
</evidence>
<dbReference type="EMBL" id="KB445793">
    <property type="protein sequence ID" value="EMD39442.1"/>
    <property type="molecule type" value="Genomic_DNA"/>
</dbReference>
<sequence length="291" mass="32769">MSQIYGPLTPAEIETTLRASYIDSYVTVASSVIVIYDHLTTLAREHEFMWGRKFSSVTLLFCLNRWTTFIWALTDLALEFTQFTTATRNANWFGAALSLVLFAVWADFITQFVWFETYKFAIIINPYLGMACVYSLRVTLAFFDGDYHEDVLYSPGRHSIRVQDTTCDYVVKKRALLCLNLLVMLGHVINFFVYASEFATPLRQANDLQTAGDDAWHSATRSGSGTTSESGSLRFASFIDNMGELLGHDDDYDDDKMHAMDPETRDPKEASAPGGVVDIEVDVVTHPPNEV</sequence>
<dbReference type="AlphaFoldDB" id="M2RLW0"/>
<evidence type="ECO:0000313" key="4">
    <source>
        <dbReference type="EMBL" id="EMD39442.1"/>
    </source>
</evidence>
<feature type="region of interest" description="Disordered" evidence="1">
    <location>
        <begin position="250"/>
        <end position="291"/>
    </location>
</feature>
<feature type="transmembrane region" description="Helical" evidence="2">
    <location>
        <begin position="174"/>
        <end position="195"/>
    </location>
</feature>
<accession>M2RLW0</accession>